<evidence type="ECO:0000256" key="1">
    <source>
        <dbReference type="ARBA" id="ARBA00006484"/>
    </source>
</evidence>
<name>A0A8J2V583_9PROT</name>
<dbReference type="EMBL" id="BMGH01000001">
    <property type="protein sequence ID" value="GGD05343.1"/>
    <property type="molecule type" value="Genomic_DNA"/>
</dbReference>
<evidence type="ECO:0000256" key="2">
    <source>
        <dbReference type="ARBA" id="ARBA00023002"/>
    </source>
</evidence>
<dbReference type="Pfam" id="PF00106">
    <property type="entry name" value="adh_short"/>
    <property type="match status" value="1"/>
</dbReference>
<reference evidence="3" key="2">
    <citation type="submission" date="2020-09" db="EMBL/GenBank/DDBJ databases">
        <authorList>
            <person name="Sun Q."/>
            <person name="Zhou Y."/>
        </authorList>
    </citation>
    <scope>NUCLEOTIDE SEQUENCE</scope>
    <source>
        <strain evidence="3">CGMCC 1.12921</strain>
    </source>
</reference>
<keyword evidence="4" id="KW-1185">Reference proteome</keyword>
<comment type="similarity">
    <text evidence="1">Belongs to the short-chain dehydrogenases/reductases (SDR) family.</text>
</comment>
<organism evidence="3 4">
    <name type="scientific">Aquisalinus flavus</name>
    <dbReference type="NCBI Taxonomy" id="1526572"/>
    <lineage>
        <taxon>Bacteria</taxon>
        <taxon>Pseudomonadati</taxon>
        <taxon>Pseudomonadota</taxon>
        <taxon>Alphaproteobacteria</taxon>
        <taxon>Parvularculales</taxon>
        <taxon>Parvularculaceae</taxon>
        <taxon>Aquisalinus</taxon>
    </lineage>
</organism>
<dbReference type="GO" id="GO:0016491">
    <property type="term" value="F:oxidoreductase activity"/>
    <property type="evidence" value="ECO:0007669"/>
    <property type="project" value="UniProtKB-KW"/>
</dbReference>
<protein>
    <submittedName>
        <fullName evidence="3">Oxidoreductase</fullName>
    </submittedName>
</protein>
<dbReference type="PANTHER" id="PTHR44196:SF4">
    <property type="entry name" value="SHORT CHAIN DEHYDROGENASE"/>
    <property type="match status" value="1"/>
</dbReference>
<dbReference type="PRINTS" id="PR00081">
    <property type="entry name" value="GDHRDH"/>
</dbReference>
<dbReference type="Gene3D" id="3.40.50.720">
    <property type="entry name" value="NAD(P)-binding Rossmann-like Domain"/>
    <property type="match status" value="1"/>
</dbReference>
<dbReference type="PANTHER" id="PTHR44196">
    <property type="entry name" value="DEHYDROGENASE/REDUCTASE SDR FAMILY MEMBER 7B"/>
    <property type="match status" value="1"/>
</dbReference>
<evidence type="ECO:0000313" key="3">
    <source>
        <dbReference type="EMBL" id="GGD05343.1"/>
    </source>
</evidence>
<evidence type="ECO:0000313" key="4">
    <source>
        <dbReference type="Proteomes" id="UP000613582"/>
    </source>
</evidence>
<keyword evidence="2" id="KW-0560">Oxidoreductase</keyword>
<proteinExistence type="inferred from homology"/>
<comment type="caution">
    <text evidence="3">The sequence shown here is derived from an EMBL/GenBank/DDBJ whole genome shotgun (WGS) entry which is preliminary data.</text>
</comment>
<dbReference type="Proteomes" id="UP000613582">
    <property type="component" value="Unassembled WGS sequence"/>
</dbReference>
<dbReference type="InterPro" id="IPR002347">
    <property type="entry name" value="SDR_fam"/>
</dbReference>
<dbReference type="RefSeq" id="WP_188160426.1">
    <property type="nucleotide sequence ID" value="NZ_BMGH01000001.1"/>
</dbReference>
<reference evidence="3" key="1">
    <citation type="journal article" date="2014" name="Int. J. Syst. Evol. Microbiol.">
        <title>Complete genome sequence of Corynebacterium casei LMG S-19264T (=DSM 44701T), isolated from a smear-ripened cheese.</title>
        <authorList>
            <consortium name="US DOE Joint Genome Institute (JGI-PGF)"/>
            <person name="Walter F."/>
            <person name="Albersmeier A."/>
            <person name="Kalinowski J."/>
            <person name="Ruckert C."/>
        </authorList>
    </citation>
    <scope>NUCLEOTIDE SEQUENCE</scope>
    <source>
        <strain evidence="3">CGMCC 1.12921</strain>
    </source>
</reference>
<gene>
    <name evidence="3" type="ORF">GCM10011342_12850</name>
</gene>
<accession>A0A8J2V583</accession>
<dbReference type="InterPro" id="IPR036291">
    <property type="entry name" value="NAD(P)-bd_dom_sf"/>
</dbReference>
<sequence>MTEQHDLSGRYALVTGASRGIGRAAALALARAGAHVIILARTQGALEELDDEIKAAGGKASLIAVDLADYAALNQLAPALEDRFGKLDIFIGNAGVLGELCPVTDIDKKTWDSTLGINFLANWQLTAVLDPLLRQSDAARVVFVTTGTTESFKPFWGAYTVSKAAMEAMALTYAHEVEKTSIRVNLINPGATRTQMRARAMPGEDPSTLPAPEEVAELIVQMASPAFTDNATRINYREWRQSR</sequence>
<dbReference type="AlphaFoldDB" id="A0A8J2V583"/>
<dbReference type="GO" id="GO:0016020">
    <property type="term" value="C:membrane"/>
    <property type="evidence" value="ECO:0007669"/>
    <property type="project" value="TreeGrafter"/>
</dbReference>
<dbReference type="SUPFAM" id="SSF51735">
    <property type="entry name" value="NAD(P)-binding Rossmann-fold domains"/>
    <property type="match status" value="1"/>
</dbReference>